<dbReference type="HOGENOM" id="CLU_598559_0_0_1"/>
<name>A0A072PGB3_9EURO</name>
<dbReference type="PROSITE" id="PS52019">
    <property type="entry name" value="PKS_MFAS_DH"/>
    <property type="match status" value="1"/>
</dbReference>
<proteinExistence type="predicted"/>
<dbReference type="GO" id="GO:0004312">
    <property type="term" value="F:fatty acid synthase activity"/>
    <property type="evidence" value="ECO:0007669"/>
    <property type="project" value="TreeGrafter"/>
</dbReference>
<dbReference type="Proteomes" id="UP000027920">
    <property type="component" value="Unassembled WGS sequence"/>
</dbReference>
<evidence type="ECO:0000313" key="5">
    <source>
        <dbReference type="Proteomes" id="UP000027920"/>
    </source>
</evidence>
<evidence type="ECO:0000256" key="2">
    <source>
        <dbReference type="PROSITE-ProRule" id="PRU01363"/>
    </source>
</evidence>
<dbReference type="EMBL" id="AMGV01000003">
    <property type="protein sequence ID" value="KEF58767.1"/>
    <property type="molecule type" value="Genomic_DNA"/>
</dbReference>
<dbReference type="GO" id="GO:0006633">
    <property type="term" value="P:fatty acid biosynthetic process"/>
    <property type="evidence" value="ECO:0007669"/>
    <property type="project" value="TreeGrafter"/>
</dbReference>
<comment type="caution">
    <text evidence="2">Lacks conserved residue(s) required for the propagation of feature annotation.</text>
</comment>
<dbReference type="PANTHER" id="PTHR43775:SF29">
    <property type="entry name" value="ASPERFURANONE POLYKETIDE SYNTHASE AFOG-RELATED"/>
    <property type="match status" value="1"/>
</dbReference>
<dbReference type="InterPro" id="IPR049552">
    <property type="entry name" value="PKS_DH_N"/>
</dbReference>
<gene>
    <name evidence="4" type="ORF">A1O9_03610</name>
</gene>
<dbReference type="GO" id="GO:0044550">
    <property type="term" value="P:secondary metabolite biosynthetic process"/>
    <property type="evidence" value="ECO:0007669"/>
    <property type="project" value="TreeGrafter"/>
</dbReference>
<dbReference type="Gene3D" id="3.10.129.110">
    <property type="entry name" value="Polyketide synthase dehydratase"/>
    <property type="match status" value="1"/>
</dbReference>
<dbReference type="STRING" id="1182545.A0A072PGB3"/>
<dbReference type="SMART" id="SM00827">
    <property type="entry name" value="PKS_AT"/>
    <property type="match status" value="1"/>
</dbReference>
<dbReference type="VEuPathDB" id="FungiDB:A1O9_03610"/>
<dbReference type="InterPro" id="IPR014043">
    <property type="entry name" value="Acyl_transferase_dom"/>
</dbReference>
<dbReference type="AlphaFoldDB" id="A0A072PGB3"/>
<feature type="domain" description="PKS/mFAS DH" evidence="3">
    <location>
        <begin position="365"/>
        <end position="457"/>
    </location>
</feature>
<dbReference type="OrthoDB" id="3799328at2759"/>
<dbReference type="InterPro" id="IPR049900">
    <property type="entry name" value="PKS_mFAS_DH"/>
</dbReference>
<protein>
    <recommendedName>
        <fullName evidence="3">PKS/mFAS DH domain-containing protein</fullName>
    </recommendedName>
</protein>
<dbReference type="RefSeq" id="XP_013261357.1">
    <property type="nucleotide sequence ID" value="XM_013405903.1"/>
</dbReference>
<accession>A0A072PGB3</accession>
<dbReference type="Gene3D" id="3.40.366.10">
    <property type="entry name" value="Malonyl-Coenzyme A Acyl Carrier Protein, domain 2"/>
    <property type="match status" value="1"/>
</dbReference>
<dbReference type="InterPro" id="IPR042104">
    <property type="entry name" value="PKS_dehydratase_sf"/>
</dbReference>
<dbReference type="Pfam" id="PF21089">
    <property type="entry name" value="PKS_DH_N"/>
    <property type="match status" value="1"/>
</dbReference>
<comment type="caution">
    <text evidence="4">The sequence shown here is derived from an EMBL/GenBank/DDBJ whole genome shotgun (WGS) entry which is preliminary data.</text>
</comment>
<dbReference type="Gene3D" id="3.30.70.3290">
    <property type="match status" value="1"/>
</dbReference>
<evidence type="ECO:0000259" key="3">
    <source>
        <dbReference type="PROSITE" id="PS52019"/>
    </source>
</evidence>
<dbReference type="InterPro" id="IPR050091">
    <property type="entry name" value="PKS_NRPS_Biosynth_Enz"/>
</dbReference>
<dbReference type="SUPFAM" id="SSF55048">
    <property type="entry name" value="Probable ACP-binding domain of malonyl-CoA ACP transacylase"/>
    <property type="match status" value="1"/>
</dbReference>
<dbReference type="Pfam" id="PF00698">
    <property type="entry name" value="Acyl_transf_1"/>
    <property type="match status" value="1"/>
</dbReference>
<reference evidence="4 5" key="1">
    <citation type="submission" date="2013-03" db="EMBL/GenBank/DDBJ databases">
        <title>The Genome Sequence of Exophiala aquamarina CBS 119918.</title>
        <authorList>
            <consortium name="The Broad Institute Genomics Platform"/>
            <person name="Cuomo C."/>
            <person name="de Hoog S."/>
            <person name="Gorbushina A."/>
            <person name="Walker B."/>
            <person name="Young S.K."/>
            <person name="Zeng Q."/>
            <person name="Gargeya S."/>
            <person name="Fitzgerald M."/>
            <person name="Haas B."/>
            <person name="Abouelleil A."/>
            <person name="Allen A.W."/>
            <person name="Alvarado L."/>
            <person name="Arachchi H.M."/>
            <person name="Berlin A.M."/>
            <person name="Chapman S.B."/>
            <person name="Gainer-Dewar J."/>
            <person name="Goldberg J."/>
            <person name="Griggs A."/>
            <person name="Gujja S."/>
            <person name="Hansen M."/>
            <person name="Howarth C."/>
            <person name="Imamovic A."/>
            <person name="Ireland A."/>
            <person name="Larimer J."/>
            <person name="McCowan C."/>
            <person name="Murphy C."/>
            <person name="Pearson M."/>
            <person name="Poon T.W."/>
            <person name="Priest M."/>
            <person name="Roberts A."/>
            <person name="Saif S."/>
            <person name="Shea T."/>
            <person name="Sisk P."/>
            <person name="Sykes S."/>
            <person name="Wortman J."/>
            <person name="Nusbaum C."/>
            <person name="Birren B."/>
        </authorList>
    </citation>
    <scope>NUCLEOTIDE SEQUENCE [LARGE SCALE GENOMIC DNA]</scope>
    <source>
        <strain evidence="4 5">CBS 119918</strain>
    </source>
</reference>
<evidence type="ECO:0000256" key="1">
    <source>
        <dbReference type="ARBA" id="ARBA00022679"/>
    </source>
</evidence>
<dbReference type="InterPro" id="IPR016036">
    <property type="entry name" value="Malonyl_transacylase_ACP-bd"/>
</dbReference>
<keyword evidence="5" id="KW-1185">Reference proteome</keyword>
<dbReference type="InterPro" id="IPR001227">
    <property type="entry name" value="Ac_transferase_dom_sf"/>
</dbReference>
<keyword evidence="1" id="KW-0808">Transferase</keyword>
<dbReference type="GeneID" id="25278544"/>
<dbReference type="PANTHER" id="PTHR43775">
    <property type="entry name" value="FATTY ACID SYNTHASE"/>
    <property type="match status" value="1"/>
</dbReference>
<dbReference type="SUPFAM" id="SSF52151">
    <property type="entry name" value="FabD/lysophospholipase-like"/>
    <property type="match status" value="1"/>
</dbReference>
<evidence type="ECO:0000313" key="4">
    <source>
        <dbReference type="EMBL" id="KEF58767.1"/>
    </source>
</evidence>
<organism evidence="4 5">
    <name type="scientific">Exophiala aquamarina CBS 119918</name>
    <dbReference type="NCBI Taxonomy" id="1182545"/>
    <lineage>
        <taxon>Eukaryota</taxon>
        <taxon>Fungi</taxon>
        <taxon>Dikarya</taxon>
        <taxon>Ascomycota</taxon>
        <taxon>Pezizomycotina</taxon>
        <taxon>Eurotiomycetes</taxon>
        <taxon>Chaetothyriomycetidae</taxon>
        <taxon>Chaetothyriales</taxon>
        <taxon>Herpotrichiellaceae</taxon>
        <taxon>Exophiala</taxon>
    </lineage>
</organism>
<sequence>MGKDGPGAAPISGITESVSDSERHLTNELGCNWSVLHELQLSGSDSNTTRKNQSTYVYDFTSCTGGSAYIMESYAYGAISREEALEIAYWRGKLCSELKSDAPELKGSMMAVGLSRKAAEDYISGVQTGKLVVACVNSPSSVTLSGDGAAIDELHEVLKSNSVFARKLKVENAYHSHHMERIAEKYLTYISGVTVRKPEGGDNIIFASCVAGKIVLYSDLEPECWVKNLVSPILFSDAVEAIFKNSPKRKRRGRATEAPFGNILEVGPHAPLKGQLRQILHALKLEDVSHASVLNRGQGDANSAVECAGMLYIHGIPLSIPSINETQTKRRSLDSLPPYSWNHAHKYWTESQLSRNYRFREHGRHDLLGSLALGYIELEPKWRNFLRVNESPWIRDHVVHYTILYPGAGILAMPIEAMPQIADKERTIENIELKDVHITKAIVVPDGQMGTESAAAT</sequence>
<dbReference type="InterPro" id="IPR016035">
    <property type="entry name" value="Acyl_Trfase/lysoPLipase"/>
</dbReference>